<name>A0ABN5CKR7_PSEO7</name>
<reference evidence="1 2" key="1">
    <citation type="submission" date="2015-06" db="EMBL/GenBank/DDBJ databases">
        <authorList>
            <person name="Xie B.-B."/>
            <person name="Rong J.-C."/>
            <person name="Qin Q.-L."/>
            <person name="Zhang Y.-Z."/>
        </authorList>
    </citation>
    <scope>NUCLEOTIDE SEQUENCE [LARGE SCALE GENOMIC DNA]</scope>
    <source>
        <strain evidence="1 2">JCM 20779</strain>
    </source>
</reference>
<evidence type="ECO:0000313" key="1">
    <source>
        <dbReference type="EMBL" id="ATD08789.1"/>
    </source>
</evidence>
<proteinExistence type="predicted"/>
<evidence type="ECO:0000313" key="2">
    <source>
        <dbReference type="Proteomes" id="UP000016521"/>
    </source>
</evidence>
<dbReference type="Proteomes" id="UP000016521">
    <property type="component" value="Chromosome I"/>
</dbReference>
<accession>A0ABN5CKR7</accession>
<dbReference type="EMBL" id="CP011924">
    <property type="protein sequence ID" value="ATD08789.1"/>
    <property type="molecule type" value="Genomic_DNA"/>
</dbReference>
<organism evidence="1 2">
    <name type="scientific">Pseudoalteromonas piscicida</name>
    <dbReference type="NCBI Taxonomy" id="43662"/>
    <lineage>
        <taxon>Bacteria</taxon>
        <taxon>Pseudomonadati</taxon>
        <taxon>Pseudomonadota</taxon>
        <taxon>Gammaproteobacteria</taxon>
        <taxon>Alteromonadales</taxon>
        <taxon>Pseudoalteromonadaceae</taxon>
        <taxon>Pseudoalteromonas</taxon>
    </lineage>
</organism>
<gene>
    <name evidence="1" type="ORF">PPIS_a4116</name>
</gene>
<keyword evidence="2" id="KW-1185">Reference proteome</keyword>
<sequence length="45" mass="5382">MLFVCLYCSLNQVAFLYLNRKRESIVENFFFKSSPSKNEHFVAFN</sequence>
<protein>
    <submittedName>
        <fullName evidence="1">Uncharacterized protein</fullName>
    </submittedName>
</protein>